<comment type="pathway">
    <text evidence="1">Porphyrin-containing compound metabolism; siroheme biosynthesis; sirohydrochlorin from precorrin-2: step 1/1.</text>
</comment>
<dbReference type="UniPathway" id="UPA00262">
    <property type="reaction ID" value="UER00222"/>
</dbReference>
<evidence type="ECO:0000313" key="8">
    <source>
        <dbReference type="Proteomes" id="UP000192359"/>
    </source>
</evidence>
<dbReference type="EMBL" id="LXWF01000011">
    <property type="protein sequence ID" value="ORC22126.1"/>
    <property type="molecule type" value="Genomic_DNA"/>
</dbReference>
<dbReference type="GO" id="GO:0019354">
    <property type="term" value="P:siroheme biosynthetic process"/>
    <property type="evidence" value="ECO:0007669"/>
    <property type="project" value="UniProtKB-UniPathway"/>
</dbReference>
<dbReference type="InterPro" id="IPR036291">
    <property type="entry name" value="NAD(P)-bd_dom_sf"/>
</dbReference>
<evidence type="ECO:0000256" key="2">
    <source>
        <dbReference type="ARBA" id="ARBA00012400"/>
    </source>
</evidence>
<keyword evidence="8" id="KW-1185">Reference proteome</keyword>
<evidence type="ECO:0000256" key="1">
    <source>
        <dbReference type="ARBA" id="ARBA00005010"/>
    </source>
</evidence>
<evidence type="ECO:0000256" key="3">
    <source>
        <dbReference type="ARBA" id="ARBA00023002"/>
    </source>
</evidence>
<dbReference type="EC" id="1.3.1.76" evidence="2"/>
<evidence type="ECO:0000313" key="7">
    <source>
        <dbReference type="EMBL" id="ORC22126.1"/>
    </source>
</evidence>
<keyword evidence="5" id="KW-0627">Porphyrin biosynthesis</keyword>
<proteinExistence type="predicted"/>
<dbReference type="Gene3D" id="3.40.50.720">
    <property type="entry name" value="NAD(P)-binding Rossmann-like Domain"/>
    <property type="match status" value="1"/>
</dbReference>
<comment type="caution">
    <text evidence="7">The sequence shown here is derived from an EMBL/GenBank/DDBJ whole genome shotgun (WGS) entry which is preliminary data.</text>
</comment>
<dbReference type="GO" id="GO:0004325">
    <property type="term" value="F:ferrochelatase activity"/>
    <property type="evidence" value="ECO:0007669"/>
    <property type="project" value="InterPro"/>
</dbReference>
<organism evidence="7 8">
    <name type="scientific">Rothia nasimurium</name>
    <dbReference type="NCBI Taxonomy" id="85336"/>
    <lineage>
        <taxon>Bacteria</taxon>
        <taxon>Bacillati</taxon>
        <taxon>Actinomycetota</taxon>
        <taxon>Actinomycetes</taxon>
        <taxon>Micrococcales</taxon>
        <taxon>Micrococcaceae</taxon>
        <taxon>Rothia</taxon>
    </lineage>
</organism>
<accession>A0A1Y1RQQ0</accession>
<evidence type="ECO:0000256" key="5">
    <source>
        <dbReference type="ARBA" id="ARBA00023244"/>
    </source>
</evidence>
<comment type="catalytic activity">
    <reaction evidence="6">
        <text>precorrin-2 + NAD(+) = sirohydrochlorin + NADH + 2 H(+)</text>
        <dbReference type="Rhea" id="RHEA:15613"/>
        <dbReference type="ChEBI" id="CHEBI:15378"/>
        <dbReference type="ChEBI" id="CHEBI:57540"/>
        <dbReference type="ChEBI" id="CHEBI:57945"/>
        <dbReference type="ChEBI" id="CHEBI:58351"/>
        <dbReference type="ChEBI" id="CHEBI:58827"/>
        <dbReference type="EC" id="1.3.1.76"/>
    </reaction>
</comment>
<dbReference type="OrthoDB" id="7345302at2"/>
<dbReference type="PANTHER" id="PTHR35330:SF1">
    <property type="entry name" value="SIROHEME BIOSYNTHESIS PROTEIN MET8"/>
    <property type="match status" value="1"/>
</dbReference>
<reference evidence="7 8" key="1">
    <citation type="submission" date="2016-05" db="EMBL/GenBank/DDBJ databases">
        <title>Draft genome sequence of a porcine commensal Rothia nasimurium.</title>
        <authorList>
            <person name="Gaiser R.A."/>
            <person name="Van Baarlen P."/>
            <person name="Wells J.M."/>
        </authorList>
    </citation>
    <scope>NUCLEOTIDE SEQUENCE [LARGE SCALE GENOMIC DNA]</scope>
    <source>
        <strain evidence="7 8">PT-32</strain>
    </source>
</reference>
<dbReference type="SUPFAM" id="SSF51735">
    <property type="entry name" value="NAD(P)-binding Rossmann-fold domains"/>
    <property type="match status" value="1"/>
</dbReference>
<dbReference type="GO" id="GO:0043115">
    <property type="term" value="F:precorrin-2 dehydrogenase activity"/>
    <property type="evidence" value="ECO:0007669"/>
    <property type="project" value="UniProtKB-EC"/>
</dbReference>
<keyword evidence="3" id="KW-0560">Oxidoreductase</keyword>
<dbReference type="NCBIfam" id="TIGR01470">
    <property type="entry name" value="cysG_Nterm"/>
    <property type="match status" value="1"/>
</dbReference>
<dbReference type="PANTHER" id="PTHR35330">
    <property type="entry name" value="SIROHEME BIOSYNTHESIS PROTEIN MET8"/>
    <property type="match status" value="1"/>
</dbReference>
<dbReference type="Proteomes" id="UP000192359">
    <property type="component" value="Unassembled WGS sequence"/>
</dbReference>
<evidence type="ECO:0000256" key="4">
    <source>
        <dbReference type="ARBA" id="ARBA00023027"/>
    </source>
</evidence>
<name>A0A1Y1RQQ0_9MICC</name>
<evidence type="ECO:0000256" key="6">
    <source>
        <dbReference type="ARBA" id="ARBA00047561"/>
    </source>
</evidence>
<dbReference type="AlphaFoldDB" id="A0A1Y1RQQ0"/>
<protein>
    <recommendedName>
        <fullName evidence="2">precorrin-2 dehydrogenase</fullName>
        <ecNumber evidence="2">1.3.1.76</ecNumber>
    </recommendedName>
</protein>
<dbReference type="InterPro" id="IPR006367">
    <property type="entry name" value="Sirohaem_synthase_N"/>
</dbReference>
<sequence>MNRRLPIALDISGRRVVVVGGGQVAARKIRILLEAGARVELVAPSLVPELENLVARGELLAHRRPLKDDDLTGAWLVFALTNCAELHEHIAAFCETHGIWYQLGGGGEKSPFWSLAHRRQGSDLLAASGGGNPRRALELLSQAAGSLGWG</sequence>
<dbReference type="Pfam" id="PF13241">
    <property type="entry name" value="NAD_binding_7"/>
    <property type="match status" value="1"/>
</dbReference>
<dbReference type="RefSeq" id="WP_083091184.1">
    <property type="nucleotide sequence ID" value="NZ_LXWF01000011.1"/>
</dbReference>
<dbReference type="InterPro" id="IPR028161">
    <property type="entry name" value="Met8-like"/>
</dbReference>
<gene>
    <name evidence="7" type="ORF">A7979_01075</name>
</gene>
<keyword evidence="4" id="KW-0520">NAD</keyword>